<feature type="transmembrane region" description="Helical" evidence="1">
    <location>
        <begin position="201"/>
        <end position="221"/>
    </location>
</feature>
<feature type="transmembrane region" description="Helical" evidence="1">
    <location>
        <begin position="162"/>
        <end position="181"/>
    </location>
</feature>
<feature type="transmembrane region" description="Helical" evidence="1">
    <location>
        <begin position="76"/>
        <end position="94"/>
    </location>
</feature>
<keyword evidence="1" id="KW-1133">Transmembrane helix</keyword>
<keyword evidence="1" id="KW-0472">Membrane</keyword>
<feature type="transmembrane region" description="Helical" evidence="1">
    <location>
        <begin position="12"/>
        <end position="31"/>
    </location>
</feature>
<dbReference type="EMBL" id="JBHSIU010000124">
    <property type="protein sequence ID" value="MFC5007409.1"/>
    <property type="molecule type" value="Genomic_DNA"/>
</dbReference>
<gene>
    <name evidence="2" type="ORF">ACFPIJ_57565</name>
</gene>
<dbReference type="RefSeq" id="WP_380128053.1">
    <property type="nucleotide sequence ID" value="NZ_JBHSIU010000124.1"/>
</dbReference>
<evidence type="ECO:0008006" key="4">
    <source>
        <dbReference type="Google" id="ProtNLM"/>
    </source>
</evidence>
<name>A0ABV9WH36_9ACTN</name>
<organism evidence="2 3">
    <name type="scientific">Dactylosporangium cerinum</name>
    <dbReference type="NCBI Taxonomy" id="1434730"/>
    <lineage>
        <taxon>Bacteria</taxon>
        <taxon>Bacillati</taxon>
        <taxon>Actinomycetota</taxon>
        <taxon>Actinomycetes</taxon>
        <taxon>Micromonosporales</taxon>
        <taxon>Micromonosporaceae</taxon>
        <taxon>Dactylosporangium</taxon>
    </lineage>
</organism>
<feature type="transmembrane region" description="Helical" evidence="1">
    <location>
        <begin position="133"/>
        <end position="155"/>
    </location>
</feature>
<evidence type="ECO:0000313" key="2">
    <source>
        <dbReference type="EMBL" id="MFC5007409.1"/>
    </source>
</evidence>
<evidence type="ECO:0000256" key="1">
    <source>
        <dbReference type="SAM" id="Phobius"/>
    </source>
</evidence>
<reference evidence="3" key="1">
    <citation type="journal article" date="2019" name="Int. J. Syst. Evol. Microbiol.">
        <title>The Global Catalogue of Microorganisms (GCM) 10K type strain sequencing project: providing services to taxonomists for standard genome sequencing and annotation.</title>
        <authorList>
            <consortium name="The Broad Institute Genomics Platform"/>
            <consortium name="The Broad Institute Genome Sequencing Center for Infectious Disease"/>
            <person name="Wu L."/>
            <person name="Ma J."/>
        </authorList>
    </citation>
    <scope>NUCLEOTIDE SEQUENCE [LARGE SCALE GENOMIC DNA]</scope>
    <source>
        <strain evidence="3">CGMCC 4.7152</strain>
    </source>
</reference>
<keyword evidence="3" id="KW-1185">Reference proteome</keyword>
<comment type="caution">
    <text evidence="2">The sequence shown here is derived from an EMBL/GenBank/DDBJ whole genome shotgun (WGS) entry which is preliminary data.</text>
</comment>
<protein>
    <recommendedName>
        <fullName evidence="4">Integral membrane protein</fullName>
    </recommendedName>
</protein>
<dbReference type="Proteomes" id="UP001595912">
    <property type="component" value="Unassembled WGS sequence"/>
</dbReference>
<sequence length="376" mass="40325">MTVAAGLLNGNAALLFIAAVIGFTLVCVIAWDDRSLFFTPLGFVLLPIVVAVWFGGAAVIGLPADVLLGHHGAGEIWPGLVAAPVVALVLGRRFRTVGENTIGQIVLRAGILLAGCTLAKVVAYALGFRVFHFWTGGAVTLGALVVCIAVWQFAAVDGVVHLFVRAGVVLAAVGLVGAWAAVNHVPVAGDPRTASTTTLAVMLLVLPLLALAGAVLTIAVLRRVRPATPDRPAAKTRAAAKERVPAAHEVWNAFVTYKDDDKDEDDEDEGEGKDRPVLVLSADREAAEVLKITSQDKSRFDGYLPLPLERCQGVLSKESWLELQPTRVPLEAFRSYRGLCPPWIWAELRTRRLIAPAAAKPMVRQRSFIERLRNHG</sequence>
<proteinExistence type="predicted"/>
<accession>A0ABV9WH36</accession>
<feature type="transmembrane region" description="Helical" evidence="1">
    <location>
        <begin position="43"/>
        <end position="64"/>
    </location>
</feature>
<keyword evidence="1" id="KW-0812">Transmembrane</keyword>
<evidence type="ECO:0000313" key="3">
    <source>
        <dbReference type="Proteomes" id="UP001595912"/>
    </source>
</evidence>
<feature type="transmembrane region" description="Helical" evidence="1">
    <location>
        <begin position="106"/>
        <end position="127"/>
    </location>
</feature>